<dbReference type="OMA" id="HFPMIAR"/>
<evidence type="ECO:0000313" key="4">
    <source>
        <dbReference type="EMBL" id="KZF18818.1"/>
    </source>
</evidence>
<evidence type="ECO:0000259" key="3">
    <source>
        <dbReference type="PROSITE" id="PS51205"/>
    </source>
</evidence>
<dbReference type="SUPFAM" id="SSF109993">
    <property type="entry name" value="VPS9 domain"/>
    <property type="match status" value="1"/>
</dbReference>
<dbReference type="EMBL" id="KV407469">
    <property type="protein sequence ID" value="KZF18818.1"/>
    <property type="molecule type" value="Genomic_DNA"/>
</dbReference>
<dbReference type="GO" id="GO:0045022">
    <property type="term" value="P:early endosome to late endosome transport"/>
    <property type="evidence" value="ECO:0007669"/>
    <property type="project" value="TreeGrafter"/>
</dbReference>
<dbReference type="RefSeq" id="XP_018184373.1">
    <property type="nucleotide sequence ID" value="XM_018331382.1"/>
</dbReference>
<feature type="region of interest" description="Disordered" evidence="2">
    <location>
        <begin position="66"/>
        <end position="87"/>
    </location>
</feature>
<dbReference type="SUPFAM" id="SSF64268">
    <property type="entry name" value="PX domain"/>
    <property type="match status" value="1"/>
</dbReference>
<organism evidence="4 5">
    <name type="scientific">Xylona heveae (strain CBS 132557 / TC161)</name>
    <dbReference type="NCBI Taxonomy" id="1328760"/>
    <lineage>
        <taxon>Eukaryota</taxon>
        <taxon>Fungi</taxon>
        <taxon>Dikarya</taxon>
        <taxon>Ascomycota</taxon>
        <taxon>Pezizomycotina</taxon>
        <taxon>Xylonomycetes</taxon>
        <taxon>Xylonales</taxon>
        <taxon>Xylonaceae</taxon>
        <taxon>Xylona</taxon>
    </lineage>
</organism>
<dbReference type="GO" id="GO:0097422">
    <property type="term" value="C:tubular endosome"/>
    <property type="evidence" value="ECO:0007669"/>
    <property type="project" value="TreeGrafter"/>
</dbReference>
<dbReference type="InterPro" id="IPR037191">
    <property type="entry name" value="VPS9_dom_sf"/>
</dbReference>
<dbReference type="GeneID" id="28896519"/>
<feature type="domain" description="VPS9" evidence="3">
    <location>
        <begin position="341"/>
        <end position="502"/>
    </location>
</feature>
<dbReference type="Proteomes" id="UP000076632">
    <property type="component" value="Unassembled WGS sequence"/>
</dbReference>
<dbReference type="FunFam" id="1.25.40.20:FF:000443">
    <property type="entry name" value="Putative vps9 domain protein"/>
    <property type="match status" value="1"/>
</dbReference>
<dbReference type="GO" id="GO:0035091">
    <property type="term" value="F:phosphatidylinositol binding"/>
    <property type="evidence" value="ECO:0007669"/>
    <property type="project" value="InterPro"/>
</dbReference>
<keyword evidence="5" id="KW-1185">Reference proteome</keyword>
<feature type="compositionally biased region" description="Low complexity" evidence="2">
    <location>
        <begin position="229"/>
        <end position="239"/>
    </location>
</feature>
<dbReference type="InterPro" id="IPR051248">
    <property type="entry name" value="UPF0507/Ank_repeat_27"/>
</dbReference>
<comment type="similarity">
    <text evidence="1">Belongs to the UPF0507 family.</text>
</comment>
<dbReference type="GO" id="GO:0005769">
    <property type="term" value="C:early endosome"/>
    <property type="evidence" value="ECO:0007669"/>
    <property type="project" value="TreeGrafter"/>
</dbReference>
<dbReference type="GO" id="GO:0005085">
    <property type="term" value="F:guanyl-nucleotide exchange factor activity"/>
    <property type="evidence" value="ECO:0007669"/>
    <property type="project" value="TreeGrafter"/>
</dbReference>
<dbReference type="Gene3D" id="1.20.1050.80">
    <property type="entry name" value="VPS9 domain"/>
    <property type="match status" value="1"/>
</dbReference>
<dbReference type="GO" id="GO:0005886">
    <property type="term" value="C:plasma membrane"/>
    <property type="evidence" value="ECO:0007669"/>
    <property type="project" value="TreeGrafter"/>
</dbReference>
<reference evidence="4 5" key="1">
    <citation type="journal article" date="2016" name="Fungal Biol.">
        <title>The genome of Xylona heveae provides a window into fungal endophytism.</title>
        <authorList>
            <person name="Gazis R."/>
            <person name="Kuo A."/>
            <person name="Riley R."/>
            <person name="LaButti K."/>
            <person name="Lipzen A."/>
            <person name="Lin J."/>
            <person name="Amirebrahimi M."/>
            <person name="Hesse C.N."/>
            <person name="Spatafora J.W."/>
            <person name="Henrissat B."/>
            <person name="Hainaut M."/>
            <person name="Grigoriev I.V."/>
            <person name="Hibbett D.S."/>
        </authorList>
    </citation>
    <scope>NUCLEOTIDE SEQUENCE [LARGE SCALE GENOMIC DNA]</scope>
    <source>
        <strain evidence="4 5">TC161</strain>
    </source>
</reference>
<accession>A0A164Z8J9</accession>
<dbReference type="SMART" id="SM00167">
    <property type="entry name" value="VPS9"/>
    <property type="match status" value="1"/>
</dbReference>
<gene>
    <name evidence="4" type="ORF">L228DRAFT_242123</name>
</gene>
<dbReference type="InterPro" id="IPR036871">
    <property type="entry name" value="PX_dom_sf"/>
</dbReference>
<feature type="region of interest" description="Disordered" evidence="2">
    <location>
        <begin position="414"/>
        <end position="433"/>
    </location>
</feature>
<dbReference type="PROSITE" id="PS51205">
    <property type="entry name" value="VPS9"/>
    <property type="match status" value="1"/>
</dbReference>
<dbReference type="SUPFAM" id="SSF48403">
    <property type="entry name" value="Ankyrin repeat"/>
    <property type="match status" value="1"/>
</dbReference>
<dbReference type="GO" id="GO:0000149">
    <property type="term" value="F:SNARE binding"/>
    <property type="evidence" value="ECO:0007669"/>
    <property type="project" value="TreeGrafter"/>
</dbReference>
<dbReference type="CDD" id="cd06093">
    <property type="entry name" value="PX_domain"/>
    <property type="match status" value="1"/>
</dbReference>
<dbReference type="InParanoid" id="A0A164Z8J9"/>
<evidence type="ECO:0000313" key="5">
    <source>
        <dbReference type="Proteomes" id="UP000076632"/>
    </source>
</evidence>
<name>A0A164Z8J9_XYLHT</name>
<dbReference type="OrthoDB" id="7464126at2759"/>
<dbReference type="InterPro" id="IPR002110">
    <property type="entry name" value="Ankyrin_rpt"/>
</dbReference>
<dbReference type="STRING" id="1328760.A0A164Z8J9"/>
<dbReference type="InterPro" id="IPR003123">
    <property type="entry name" value="VPS9"/>
</dbReference>
<dbReference type="GO" id="GO:0005770">
    <property type="term" value="C:late endosome"/>
    <property type="evidence" value="ECO:0007669"/>
    <property type="project" value="TreeGrafter"/>
</dbReference>
<dbReference type="PANTHER" id="PTHR24170:SF1">
    <property type="entry name" value="DOMAIN PROTEIN, PUTATIVE (AFU_ORTHOLOGUE AFUA_1G09870)-RELATED"/>
    <property type="match status" value="1"/>
</dbReference>
<feature type="region of interest" description="Disordered" evidence="2">
    <location>
        <begin position="218"/>
        <end position="239"/>
    </location>
</feature>
<dbReference type="PANTHER" id="PTHR24170">
    <property type="entry name" value="ANKYRIN REPEAT DOMAIN-CONTAINING PROTEIN 27"/>
    <property type="match status" value="1"/>
</dbReference>
<dbReference type="InterPro" id="IPR036770">
    <property type="entry name" value="Ankyrin_rpt-contain_sf"/>
</dbReference>
<dbReference type="Pfam" id="PF02204">
    <property type="entry name" value="VPS9"/>
    <property type="match status" value="1"/>
</dbReference>
<dbReference type="GO" id="GO:0030133">
    <property type="term" value="C:transport vesicle"/>
    <property type="evidence" value="ECO:0007669"/>
    <property type="project" value="TreeGrafter"/>
</dbReference>
<evidence type="ECO:0000256" key="2">
    <source>
        <dbReference type="SAM" id="MobiDB-lite"/>
    </source>
</evidence>
<dbReference type="Gene3D" id="1.25.40.20">
    <property type="entry name" value="Ankyrin repeat-containing domain"/>
    <property type="match status" value="1"/>
</dbReference>
<evidence type="ECO:0000256" key="1">
    <source>
        <dbReference type="ARBA" id="ARBA00007428"/>
    </source>
</evidence>
<dbReference type="Pfam" id="PF13857">
    <property type="entry name" value="Ank_5"/>
    <property type="match status" value="1"/>
</dbReference>
<protein>
    <recommendedName>
        <fullName evidence="3">VPS9 domain-containing protein</fullName>
    </recommendedName>
</protein>
<sequence length="1287" mass="144474">MHPLNPFLRAFFRSTLPAQCAPVQHHILLVPTTEVLLSTKDRDSNALYADLATSEDFLGSHVLRIPEGSPTPSGKENGPIRDGRGKPKQFTTVNGRTVVVKDTFVYSFKHLNQAQLLQDVVYYPDTLEPQQWLIYYISKPLVGSPEPVAIMPALVPDSAKPLRGADPKRTSLRLEGTSALPRKKDIKSFNDLLNQFPMIARQMHPGLERLFREFKSSVEKPLPNPPTGSASSISSRRRSSSSSAANSVMSAYNALLSGQSDAHLPPSAIYLEEDEDELRAALETAVTAAIDLFQLVDKQQLSLLGATTDLTGPLVEKQIERYVSEQLHDPYLFPRICSVRRSEDIELESHIRHMVHVDISQVGIPIGNDHEGKKELILRLGRGVEEFRKMGVAGSPQEMMDVLLATEKTITRLEAQSRKEDGTSPKDEEKRDHPVTISADTLVSLLLVVVIRAQVRHLFARLSYMRHFIFVDDVESGEMGYALSTFEAVLVYLAKDAGGLRRASRLNKRLWDATRNGRVSDMRAILEPEAAAIEEMKTVEEPEEIDEYDSAVLDHTYGMNGNIISSTADSVPQPLSQSSEEVDDPEISALAHVFPFQASRNAAIIESRRPRVVKHVSMDTRSLSSSSGYSFHSRSTTMDSTTSNWESDTSIEKLSMTQDSSGQSTLMMAVESRQTKGLRYLLSLEEYYPLDFVLSDTNNEGTTLLSAAVQLGDVELIDTLLDTLFKAKQRSIISSYLQKQDFRGRGVGHYLFNAPHLITRLGTLISWTQRDRNGQTPLFALCRSYDHSEYRSMVEAGLAAANEAQGDDEPLHLDDHLDAKGNTLLHIVSDPYLTVQILYHCDSDANATNDKRFTPLMVASKFGRIDMVRAFFGDPRVDIYAKELRGLTAVELAKDDDVRNQIDDLTLFSHQSAVDGRITAVVRSFFVDDSSIRLIVKSGAPSSDSTFTVTTCRRSLTDFENLAKWLSVEQPASWLPSISNFRSPYQLPSKPSRAILRDIQIRLDSFLKILLAHTNFSTHEMLWEFFLVPDIQPEMMAERSKRKAAARAEDVMDEYPPVEDTRDVETFVGHARELVRGMNHSTRSVLRRSNKMRTLRGDLFDAQELLVSAFSTLPFLPQSHLVAFNRLIASTQQPELSPEALFFYDFQSIASTIQAVLVSLSRPHMLIENMAQTSKIIDRHLSSLRRSDRWPLGLLDDTRNKVHQDAADKVINSRRELARLGAELRYTQQTVAAELAGWQELHEKMGRRAIRQLARRTLVSERARLEAMKRAVRGCATLREESQRARG</sequence>
<proteinExistence type="inferred from homology"/>